<dbReference type="Proteomes" id="UP000325849">
    <property type="component" value="Unassembled WGS sequence"/>
</dbReference>
<dbReference type="Gene3D" id="2.130.10.10">
    <property type="entry name" value="YVTN repeat-like/Quinoprotein amine dehydrogenase"/>
    <property type="match status" value="2"/>
</dbReference>
<dbReference type="PANTHER" id="PTHR34512:SF30">
    <property type="entry name" value="OUTER MEMBRANE PROTEIN ASSEMBLY FACTOR BAMB"/>
    <property type="match status" value="1"/>
</dbReference>
<dbReference type="SUPFAM" id="SSF50998">
    <property type="entry name" value="Quinoprotein alcohol dehydrogenase-like"/>
    <property type="match status" value="1"/>
</dbReference>
<dbReference type="Pfam" id="PF13360">
    <property type="entry name" value="PQQ_2"/>
    <property type="match status" value="2"/>
</dbReference>
<dbReference type="EMBL" id="VJZD01000023">
    <property type="protein sequence ID" value="MPY31333.1"/>
    <property type="molecule type" value="Genomic_DNA"/>
</dbReference>
<keyword evidence="2" id="KW-0812">Transmembrane</keyword>
<keyword evidence="2" id="KW-1133">Transmembrane helix</keyword>
<dbReference type="SMART" id="SM00564">
    <property type="entry name" value="PQQ"/>
    <property type="match status" value="3"/>
</dbReference>
<evidence type="ECO:0000313" key="4">
    <source>
        <dbReference type="EMBL" id="MPY31333.1"/>
    </source>
</evidence>
<reference evidence="4 5" key="1">
    <citation type="submission" date="2019-07" db="EMBL/GenBank/DDBJ databases">
        <title>New species of Amycolatopsis and Streptomyces.</title>
        <authorList>
            <person name="Duangmal K."/>
            <person name="Teo W.F.A."/>
            <person name="Lipun K."/>
        </authorList>
    </citation>
    <scope>NUCLEOTIDE SEQUENCE [LARGE SCALE GENOMIC DNA]</scope>
    <source>
        <strain evidence="4 5">NBRC 109810</strain>
    </source>
</reference>
<feature type="domain" description="Pyrrolo-quinoline quinone repeat" evidence="3">
    <location>
        <begin position="146"/>
        <end position="297"/>
    </location>
</feature>
<evidence type="ECO:0000259" key="3">
    <source>
        <dbReference type="Pfam" id="PF13360"/>
    </source>
</evidence>
<dbReference type="InterPro" id="IPR002372">
    <property type="entry name" value="PQQ_rpt_dom"/>
</dbReference>
<evidence type="ECO:0000256" key="2">
    <source>
        <dbReference type="SAM" id="Phobius"/>
    </source>
</evidence>
<dbReference type="InterPro" id="IPR011047">
    <property type="entry name" value="Quinoprotein_ADH-like_sf"/>
</dbReference>
<evidence type="ECO:0000313" key="5">
    <source>
        <dbReference type="Proteomes" id="UP000325849"/>
    </source>
</evidence>
<sequence>MLQTLATGERHRGVPRYATGWGPQVVEDARPRAGWTLAWTAAAVVAAGAVIGLAVEFHWLGWTSIPGGSCGSDLDPCPDGTMPTILLAFLCTFAGFGATAAALAAFTRIRPGRALPAVLVVVGVLLALWPGRQFYVWLRGPVLDPVWQADRDRPSTVRGLGVWTVGENAATVVRVRGDALVAYDSRDGDRRWSLTAPVRGSVCAMSASVVDGVGLVGFGRYGKPCDTVWGVDVRSGRKLWQREISGVPAFTTASDGLLTADRGVAVALADGAVHGYGLADGTPRWTASLSGTSGTRDGGADKKEGGGADTGTGCEPLVGSAAGGTTRVVVTCTASDATTTSARLVTLDNATGREVGSRRLPVESPVDTAMVVSADPFTLLLKERDARGVAAVLAYSGTDDGDPVEIPLSGSEEDLAVAPVAEAFAARPALSATVGDGRLVVAAARPGADGPDRVVGYSLRDGKRLWHQDLGGTVTALAPAGRGQVAVFGGADRLWRLDTGDGHRLGADDGTLVRDVDGKVEHTAQLLRADDTWIVVNSDGDSRPPVLGVRG</sequence>
<dbReference type="AlphaFoldDB" id="A0A5N8V7Z5"/>
<keyword evidence="5" id="KW-1185">Reference proteome</keyword>
<proteinExistence type="predicted"/>
<keyword evidence="2" id="KW-0472">Membrane</keyword>
<dbReference type="InterPro" id="IPR015943">
    <property type="entry name" value="WD40/YVTN_repeat-like_dom_sf"/>
</dbReference>
<evidence type="ECO:0000256" key="1">
    <source>
        <dbReference type="SAM" id="MobiDB-lite"/>
    </source>
</evidence>
<dbReference type="OrthoDB" id="4114175at2"/>
<name>A0A5N8V7Z5_9ACTN</name>
<organism evidence="4 5">
    <name type="scientific">Streptomyces adustus</name>
    <dbReference type="NCBI Taxonomy" id="1609272"/>
    <lineage>
        <taxon>Bacteria</taxon>
        <taxon>Bacillati</taxon>
        <taxon>Actinomycetota</taxon>
        <taxon>Actinomycetes</taxon>
        <taxon>Kitasatosporales</taxon>
        <taxon>Streptomycetaceae</taxon>
        <taxon>Streptomyces</taxon>
    </lineage>
</organism>
<protein>
    <submittedName>
        <fullName evidence="4">PQQ-binding-like beta-propeller repeat protein</fullName>
    </submittedName>
</protein>
<dbReference type="InterPro" id="IPR018391">
    <property type="entry name" value="PQQ_b-propeller_rpt"/>
</dbReference>
<feature type="transmembrane region" description="Helical" evidence="2">
    <location>
        <begin position="37"/>
        <end position="62"/>
    </location>
</feature>
<feature type="domain" description="Pyrrolo-quinoline quinone repeat" evidence="3">
    <location>
        <begin position="427"/>
        <end position="505"/>
    </location>
</feature>
<feature type="region of interest" description="Disordered" evidence="1">
    <location>
        <begin position="284"/>
        <end position="313"/>
    </location>
</feature>
<feature type="compositionally biased region" description="Polar residues" evidence="1">
    <location>
        <begin position="285"/>
        <end position="295"/>
    </location>
</feature>
<gene>
    <name evidence="4" type="ORF">FNH09_08475</name>
</gene>
<dbReference type="PANTHER" id="PTHR34512">
    <property type="entry name" value="CELL SURFACE PROTEIN"/>
    <property type="match status" value="1"/>
</dbReference>
<feature type="transmembrane region" description="Helical" evidence="2">
    <location>
        <begin position="82"/>
        <end position="107"/>
    </location>
</feature>
<feature type="transmembrane region" description="Helical" evidence="2">
    <location>
        <begin position="114"/>
        <end position="131"/>
    </location>
</feature>
<accession>A0A5N8V7Z5</accession>
<comment type="caution">
    <text evidence="4">The sequence shown here is derived from an EMBL/GenBank/DDBJ whole genome shotgun (WGS) entry which is preliminary data.</text>
</comment>